<keyword evidence="1" id="KW-0805">Transcription regulation</keyword>
<dbReference type="InterPro" id="IPR011991">
    <property type="entry name" value="ArsR-like_HTH"/>
</dbReference>
<dbReference type="Pfam" id="PF13412">
    <property type="entry name" value="HTH_24"/>
    <property type="match status" value="1"/>
</dbReference>
<dbReference type="PANTHER" id="PTHR30154">
    <property type="entry name" value="LEUCINE-RESPONSIVE REGULATORY PROTEIN"/>
    <property type="match status" value="1"/>
</dbReference>
<evidence type="ECO:0000256" key="2">
    <source>
        <dbReference type="ARBA" id="ARBA00023125"/>
    </source>
</evidence>
<dbReference type="PANTHER" id="PTHR30154:SF17">
    <property type="entry name" value="DNA-BINDING TRANSCRIPTIONAL ACTIVATOR DECR"/>
    <property type="match status" value="1"/>
</dbReference>
<dbReference type="PROSITE" id="PS50956">
    <property type="entry name" value="HTH_ASNC_2"/>
    <property type="match status" value="1"/>
</dbReference>
<evidence type="ECO:0000256" key="3">
    <source>
        <dbReference type="ARBA" id="ARBA00023163"/>
    </source>
</evidence>
<dbReference type="InterPro" id="IPR019888">
    <property type="entry name" value="Tscrpt_reg_AsnC-like"/>
</dbReference>
<dbReference type="SUPFAM" id="SSF46785">
    <property type="entry name" value="Winged helix' DNA-binding domain"/>
    <property type="match status" value="1"/>
</dbReference>
<keyword evidence="6" id="KW-1185">Reference proteome</keyword>
<gene>
    <name evidence="5" type="ORF">PQU92_12575</name>
</gene>
<dbReference type="EMBL" id="JAQQKX010000010">
    <property type="protein sequence ID" value="MDC7684117.1"/>
    <property type="molecule type" value="Genomic_DNA"/>
</dbReference>
<dbReference type="Proteomes" id="UP001214854">
    <property type="component" value="Unassembled WGS sequence"/>
</dbReference>
<dbReference type="InterPro" id="IPR019887">
    <property type="entry name" value="Tscrpt_reg_AsnC/Lrp_C"/>
</dbReference>
<dbReference type="InterPro" id="IPR019885">
    <property type="entry name" value="Tscrpt_reg_HTH_AsnC-type_CS"/>
</dbReference>
<dbReference type="Gene3D" id="1.10.10.10">
    <property type="entry name" value="Winged helix-like DNA-binding domain superfamily/Winged helix DNA-binding domain"/>
    <property type="match status" value="1"/>
</dbReference>
<proteinExistence type="predicted"/>
<dbReference type="Gene3D" id="3.30.70.920">
    <property type="match status" value="1"/>
</dbReference>
<keyword evidence="2" id="KW-0238">DNA-binding</keyword>
<evidence type="ECO:0000313" key="5">
    <source>
        <dbReference type="EMBL" id="MDC7684117.1"/>
    </source>
</evidence>
<dbReference type="RefSeq" id="WP_272748571.1">
    <property type="nucleotide sequence ID" value="NZ_JAQQKX010000010.1"/>
</dbReference>
<reference evidence="5 6" key="1">
    <citation type="submission" date="2023-01" db="EMBL/GenBank/DDBJ databases">
        <title>Novel species of the genus Asticcacaulis isolated from rivers.</title>
        <authorList>
            <person name="Lu H."/>
        </authorList>
    </citation>
    <scope>NUCLEOTIDE SEQUENCE [LARGE SCALE GENOMIC DNA]</scope>
    <source>
        <strain evidence="5 6">BYS171W</strain>
    </source>
</reference>
<evidence type="ECO:0000259" key="4">
    <source>
        <dbReference type="PROSITE" id="PS50956"/>
    </source>
</evidence>
<organism evidence="5 6">
    <name type="scientific">Asticcacaulis aquaticus</name>
    <dbReference type="NCBI Taxonomy" id="2984212"/>
    <lineage>
        <taxon>Bacteria</taxon>
        <taxon>Pseudomonadati</taxon>
        <taxon>Pseudomonadota</taxon>
        <taxon>Alphaproteobacteria</taxon>
        <taxon>Caulobacterales</taxon>
        <taxon>Caulobacteraceae</taxon>
        <taxon>Asticcacaulis</taxon>
    </lineage>
</organism>
<name>A0ABT5HVL7_9CAUL</name>
<dbReference type="Pfam" id="PF01037">
    <property type="entry name" value="AsnC_trans_reg"/>
    <property type="match status" value="1"/>
</dbReference>
<dbReference type="SUPFAM" id="SSF54909">
    <property type="entry name" value="Dimeric alpha+beta barrel"/>
    <property type="match status" value="1"/>
</dbReference>
<dbReference type="InterPro" id="IPR036388">
    <property type="entry name" value="WH-like_DNA-bd_sf"/>
</dbReference>
<keyword evidence="3" id="KW-0804">Transcription</keyword>
<dbReference type="InterPro" id="IPR036390">
    <property type="entry name" value="WH_DNA-bd_sf"/>
</dbReference>
<dbReference type="SMART" id="SM00344">
    <property type="entry name" value="HTH_ASNC"/>
    <property type="match status" value="1"/>
</dbReference>
<protein>
    <submittedName>
        <fullName evidence="5">Lrp/AsnC family transcriptional regulator</fullName>
    </submittedName>
</protein>
<dbReference type="InterPro" id="IPR000485">
    <property type="entry name" value="AsnC-type_HTH_dom"/>
</dbReference>
<sequence>MSLAEPLSSIDIKILAQLQKDASLSTTELADRVGLSQSPCWRRLQRLREDGIIKAEVALLDRHRLGPSVLIFAYLKMSPTPDDKRAEFLRKINATPEILECHALFGEKDIMLKVLAPSMEWYEGFIFNTLLKLPGVTDIQSSVTLTELKSTTALPLRGVMAL</sequence>
<feature type="domain" description="HTH asnC-type" evidence="4">
    <location>
        <begin position="7"/>
        <end position="68"/>
    </location>
</feature>
<dbReference type="InterPro" id="IPR011008">
    <property type="entry name" value="Dimeric_a/b-barrel"/>
</dbReference>
<evidence type="ECO:0000256" key="1">
    <source>
        <dbReference type="ARBA" id="ARBA00023015"/>
    </source>
</evidence>
<comment type="caution">
    <text evidence="5">The sequence shown here is derived from an EMBL/GenBank/DDBJ whole genome shotgun (WGS) entry which is preliminary data.</text>
</comment>
<accession>A0ABT5HVL7</accession>
<dbReference type="PRINTS" id="PR00033">
    <property type="entry name" value="HTHASNC"/>
</dbReference>
<dbReference type="PROSITE" id="PS00519">
    <property type="entry name" value="HTH_ASNC_1"/>
    <property type="match status" value="1"/>
</dbReference>
<evidence type="ECO:0000313" key="6">
    <source>
        <dbReference type="Proteomes" id="UP001214854"/>
    </source>
</evidence>
<dbReference type="CDD" id="cd00090">
    <property type="entry name" value="HTH_ARSR"/>
    <property type="match status" value="1"/>
</dbReference>